<dbReference type="AlphaFoldDB" id="A0A151XJJ1"/>
<dbReference type="Gene3D" id="1.10.238.10">
    <property type="entry name" value="EF-hand"/>
    <property type="match status" value="2"/>
</dbReference>
<keyword evidence="6" id="KW-0401">Integrin</keyword>
<evidence type="ECO:0000256" key="1">
    <source>
        <dbReference type="ARBA" id="ARBA00022723"/>
    </source>
</evidence>
<dbReference type="PROSITE" id="PS50222">
    <property type="entry name" value="EF_HAND_2"/>
    <property type="match status" value="1"/>
</dbReference>
<evidence type="ECO:0000313" key="7">
    <source>
        <dbReference type="Proteomes" id="UP000075809"/>
    </source>
</evidence>
<evidence type="ECO:0000256" key="3">
    <source>
        <dbReference type="ARBA" id="ARBA00022837"/>
    </source>
</evidence>
<feature type="non-terminal residue" evidence="6">
    <location>
        <position position="1"/>
    </location>
</feature>
<dbReference type="PANTHER" id="PTHR45791">
    <property type="entry name" value="CALCIUM AND INTEGRIN BINDING FAMILY MEMBER 2"/>
    <property type="match status" value="1"/>
</dbReference>
<evidence type="ECO:0000259" key="5">
    <source>
        <dbReference type="PROSITE" id="PS50222"/>
    </source>
</evidence>
<evidence type="ECO:0000256" key="4">
    <source>
        <dbReference type="ARBA" id="ARBA00022842"/>
    </source>
</evidence>
<dbReference type="STRING" id="64791.A0A151XJJ1"/>
<feature type="domain" description="EF-hand" evidence="5">
    <location>
        <begin position="74"/>
        <end position="109"/>
    </location>
</feature>
<keyword evidence="3" id="KW-0106">Calcium</keyword>
<keyword evidence="2" id="KW-0677">Repeat</keyword>
<dbReference type="PROSITE" id="PS00018">
    <property type="entry name" value="EF_HAND_1"/>
    <property type="match status" value="1"/>
</dbReference>
<dbReference type="InterPro" id="IPR002048">
    <property type="entry name" value="EF_hand_dom"/>
</dbReference>
<protein>
    <submittedName>
        <fullName evidence="6">Calcium and integrin-binding protein 1</fullName>
    </submittedName>
</protein>
<dbReference type="GO" id="GO:0000287">
    <property type="term" value="F:magnesium ion binding"/>
    <property type="evidence" value="ECO:0007669"/>
    <property type="project" value="TreeGrafter"/>
</dbReference>
<evidence type="ECO:0000313" key="6">
    <source>
        <dbReference type="EMBL" id="KYQ60511.1"/>
    </source>
</evidence>
<dbReference type="GO" id="GO:0007229">
    <property type="term" value="P:integrin-mediated signaling pathway"/>
    <property type="evidence" value="ECO:0007669"/>
    <property type="project" value="UniProtKB-KW"/>
</dbReference>
<dbReference type="PANTHER" id="PTHR45791:SF9">
    <property type="entry name" value="FREQUENIN-1-LIKE PROTEIN"/>
    <property type="match status" value="1"/>
</dbReference>
<dbReference type="Proteomes" id="UP000075809">
    <property type="component" value="Unassembled WGS sequence"/>
</dbReference>
<accession>A0A151XJJ1</accession>
<organism evidence="6 7">
    <name type="scientific">Mycetomoellerius zeteki</name>
    <dbReference type="NCBI Taxonomy" id="64791"/>
    <lineage>
        <taxon>Eukaryota</taxon>
        <taxon>Metazoa</taxon>
        <taxon>Ecdysozoa</taxon>
        <taxon>Arthropoda</taxon>
        <taxon>Hexapoda</taxon>
        <taxon>Insecta</taxon>
        <taxon>Pterygota</taxon>
        <taxon>Neoptera</taxon>
        <taxon>Endopterygota</taxon>
        <taxon>Hymenoptera</taxon>
        <taxon>Apocrita</taxon>
        <taxon>Aculeata</taxon>
        <taxon>Formicoidea</taxon>
        <taxon>Formicidae</taxon>
        <taxon>Myrmicinae</taxon>
        <taxon>Mycetomoellerius</taxon>
    </lineage>
</organism>
<dbReference type="EMBL" id="KQ982074">
    <property type="protein sequence ID" value="KYQ60511.1"/>
    <property type="molecule type" value="Genomic_DNA"/>
</dbReference>
<dbReference type="InterPro" id="IPR051433">
    <property type="entry name" value="CIBP"/>
</dbReference>
<keyword evidence="4" id="KW-0460">Magnesium</keyword>
<dbReference type="GO" id="GO:0005509">
    <property type="term" value="F:calcium ion binding"/>
    <property type="evidence" value="ECO:0007669"/>
    <property type="project" value="InterPro"/>
</dbReference>
<evidence type="ECO:0000256" key="2">
    <source>
        <dbReference type="ARBA" id="ARBA00022737"/>
    </source>
</evidence>
<sequence>IVRIYKRLDNLEPGILKQNLHYRFSVEQINKILPQIHCNPFCDVIYRVFSSKQDGHLSFEDTLDLCWAFSMNCPRSVRAAWAFEIFDFDGDNQVSLDDLIETMRRLAGTDERGQNRIDRQQAEDVARMMLQEMDFSGAGNIASQEFIQLLSKMPDFAHTFQFKID</sequence>
<dbReference type="InterPro" id="IPR018247">
    <property type="entry name" value="EF_Hand_1_Ca_BS"/>
</dbReference>
<dbReference type="SMART" id="SM00054">
    <property type="entry name" value="EFh"/>
    <property type="match status" value="2"/>
</dbReference>
<gene>
    <name evidence="6" type="ORF">ALC60_00494</name>
</gene>
<dbReference type="SUPFAM" id="SSF47473">
    <property type="entry name" value="EF-hand"/>
    <property type="match status" value="1"/>
</dbReference>
<keyword evidence="7" id="KW-1185">Reference proteome</keyword>
<dbReference type="Pfam" id="PF13499">
    <property type="entry name" value="EF-hand_7"/>
    <property type="match status" value="1"/>
</dbReference>
<reference evidence="6 7" key="1">
    <citation type="submission" date="2015-09" db="EMBL/GenBank/DDBJ databases">
        <title>Trachymyrmex zeteki WGS genome.</title>
        <authorList>
            <person name="Nygaard S."/>
            <person name="Hu H."/>
            <person name="Boomsma J."/>
            <person name="Zhang G."/>
        </authorList>
    </citation>
    <scope>NUCLEOTIDE SEQUENCE [LARGE SCALE GENOMIC DNA]</scope>
    <source>
        <strain evidence="6">Tzet28-1</strain>
        <tissue evidence="6">Whole body</tissue>
    </source>
</reference>
<name>A0A151XJJ1_9HYME</name>
<proteinExistence type="predicted"/>
<keyword evidence="1" id="KW-0479">Metal-binding</keyword>
<dbReference type="InterPro" id="IPR011992">
    <property type="entry name" value="EF-hand-dom_pair"/>
</dbReference>